<gene>
    <name evidence="1" type="ORF">GCWU000324_01214</name>
</gene>
<evidence type="ECO:0008006" key="3">
    <source>
        <dbReference type="Google" id="ProtNLM"/>
    </source>
</evidence>
<dbReference type="EMBL" id="ACJW02000002">
    <property type="protein sequence ID" value="EEP69301.1"/>
    <property type="molecule type" value="Genomic_DNA"/>
</dbReference>
<dbReference type="AlphaFoldDB" id="C4GGE6"/>
<keyword evidence="2" id="KW-1185">Reference proteome</keyword>
<dbReference type="Proteomes" id="UP000003009">
    <property type="component" value="Unassembled WGS sequence"/>
</dbReference>
<evidence type="ECO:0000313" key="1">
    <source>
        <dbReference type="EMBL" id="EEP69301.1"/>
    </source>
</evidence>
<accession>C4GGE6</accession>
<sequence length="62" mass="6575">MQAAILNKVRYGDDVGATATFHKLRGVRKAAFLVGDLEVAGFIGGILGELKRLDGASWAEAE</sequence>
<reference evidence="1" key="1">
    <citation type="submission" date="2009-04" db="EMBL/GenBank/DDBJ databases">
        <authorList>
            <person name="Weinstock G."/>
            <person name="Sodergren E."/>
            <person name="Clifton S."/>
            <person name="Fulton L."/>
            <person name="Fulton B."/>
            <person name="Courtney L."/>
            <person name="Fronick C."/>
            <person name="Harrison M."/>
            <person name="Strong C."/>
            <person name="Farmer C."/>
            <person name="Delahaunty K."/>
            <person name="Markovic C."/>
            <person name="Hall O."/>
            <person name="Minx P."/>
            <person name="Tomlinson C."/>
            <person name="Mitreva M."/>
            <person name="Nelson J."/>
            <person name="Hou S."/>
            <person name="Wollam A."/>
            <person name="Pepin K.H."/>
            <person name="Johnson M."/>
            <person name="Bhonagiri V."/>
            <person name="Nash W.E."/>
            <person name="Warren W."/>
            <person name="Chinwalla A."/>
            <person name="Mardis E.R."/>
            <person name="Wilson R.K."/>
        </authorList>
    </citation>
    <scope>NUCLEOTIDE SEQUENCE [LARGE SCALE GENOMIC DNA]</scope>
    <source>
        <strain evidence="1">ATCC 51147</strain>
    </source>
</reference>
<dbReference type="STRING" id="629741.GCWU000324_01214"/>
<organism evidence="1 2">
    <name type="scientific">Kingella oralis ATCC 51147</name>
    <dbReference type="NCBI Taxonomy" id="629741"/>
    <lineage>
        <taxon>Bacteria</taxon>
        <taxon>Pseudomonadati</taxon>
        <taxon>Pseudomonadota</taxon>
        <taxon>Betaproteobacteria</taxon>
        <taxon>Neisseriales</taxon>
        <taxon>Neisseriaceae</taxon>
        <taxon>Kingella</taxon>
    </lineage>
</organism>
<proteinExistence type="predicted"/>
<name>C4GGE6_9NEIS</name>
<dbReference type="HOGENOM" id="CLU_2898223_0_0_4"/>
<comment type="caution">
    <text evidence="1">The sequence shown here is derived from an EMBL/GenBank/DDBJ whole genome shotgun (WGS) entry which is preliminary data.</text>
</comment>
<protein>
    <recommendedName>
        <fullName evidence="3">HPt domain-containing protein</fullName>
    </recommendedName>
</protein>
<evidence type="ECO:0000313" key="2">
    <source>
        <dbReference type="Proteomes" id="UP000003009"/>
    </source>
</evidence>